<proteinExistence type="predicted"/>
<keyword evidence="7" id="KW-1185">Reference proteome</keyword>
<evidence type="ECO:0000256" key="5">
    <source>
        <dbReference type="SAM" id="Phobius"/>
    </source>
</evidence>
<feature type="transmembrane region" description="Helical" evidence="5">
    <location>
        <begin position="12"/>
        <end position="33"/>
    </location>
</feature>
<protein>
    <submittedName>
        <fullName evidence="6">ABC-type glycerol-3-phosphate transport system permease component</fullName>
    </submittedName>
</protein>
<comment type="caution">
    <text evidence="6">The sequence shown here is derived from an EMBL/GenBank/DDBJ whole genome shotgun (WGS) entry which is preliminary data.</text>
</comment>
<evidence type="ECO:0000313" key="7">
    <source>
        <dbReference type="Proteomes" id="UP001230145"/>
    </source>
</evidence>
<dbReference type="InterPro" id="IPR035906">
    <property type="entry name" value="MetI-like_sf"/>
</dbReference>
<dbReference type="Proteomes" id="UP001230145">
    <property type="component" value="Unassembled WGS sequence"/>
</dbReference>
<evidence type="ECO:0000313" key="6">
    <source>
        <dbReference type="EMBL" id="MDP9833196.1"/>
    </source>
</evidence>
<keyword evidence="4 5" id="KW-0472">Membrane</keyword>
<accession>A0ABT9PKE5</accession>
<evidence type="ECO:0000256" key="3">
    <source>
        <dbReference type="ARBA" id="ARBA00022989"/>
    </source>
</evidence>
<gene>
    <name evidence="6" type="ORF">J2S45_001875</name>
</gene>
<reference evidence="6 7" key="1">
    <citation type="submission" date="2023-07" db="EMBL/GenBank/DDBJ databases">
        <title>Sequencing the genomes of 1000 actinobacteria strains.</title>
        <authorList>
            <person name="Klenk H.-P."/>
        </authorList>
    </citation>
    <scope>NUCLEOTIDE SEQUENCE [LARGE SCALE GENOMIC DNA]</scope>
    <source>
        <strain evidence="6 7">DSM 19515</strain>
    </source>
</reference>
<evidence type="ECO:0000256" key="4">
    <source>
        <dbReference type="ARBA" id="ARBA00023136"/>
    </source>
</evidence>
<organism evidence="6 7">
    <name type="scientific">Trueperella abortisuis</name>
    <dbReference type="NCBI Taxonomy" id="445930"/>
    <lineage>
        <taxon>Bacteria</taxon>
        <taxon>Bacillati</taxon>
        <taxon>Actinomycetota</taxon>
        <taxon>Actinomycetes</taxon>
        <taxon>Actinomycetales</taxon>
        <taxon>Actinomycetaceae</taxon>
        <taxon>Trueperella</taxon>
    </lineage>
</organism>
<keyword evidence="2 5" id="KW-0812">Transmembrane</keyword>
<comment type="subcellular location">
    <subcellularLocation>
        <location evidence="1">Membrane</location>
        <topology evidence="1">Multi-pass membrane protein</topology>
    </subcellularLocation>
</comment>
<evidence type="ECO:0000256" key="2">
    <source>
        <dbReference type="ARBA" id="ARBA00022692"/>
    </source>
</evidence>
<dbReference type="EMBL" id="JAUSQL010000001">
    <property type="protein sequence ID" value="MDP9833196.1"/>
    <property type="molecule type" value="Genomic_DNA"/>
</dbReference>
<keyword evidence="3 5" id="KW-1133">Transmembrane helix</keyword>
<dbReference type="RefSeq" id="WP_307635223.1">
    <property type="nucleotide sequence ID" value="NZ_JAUSQL010000001.1"/>
</dbReference>
<dbReference type="SUPFAM" id="SSF161098">
    <property type="entry name" value="MetI-like"/>
    <property type="match status" value="1"/>
</dbReference>
<sequence>MRAVLGQVGYNWGATMAAAGLATIPVLLIYILLQRYVVDAFVRSGLK</sequence>
<name>A0ABT9PKE5_9ACTO</name>
<evidence type="ECO:0000256" key="1">
    <source>
        <dbReference type="ARBA" id="ARBA00004141"/>
    </source>
</evidence>